<feature type="transmembrane region" description="Helical" evidence="2">
    <location>
        <begin position="273"/>
        <end position="297"/>
    </location>
</feature>
<evidence type="ECO:0000313" key="5">
    <source>
        <dbReference type="Proteomes" id="UP000818266"/>
    </source>
</evidence>
<dbReference type="EMBL" id="VIKT02000005">
    <property type="protein sequence ID" value="NHF62463.1"/>
    <property type="molecule type" value="Genomic_DNA"/>
</dbReference>
<dbReference type="RefSeq" id="WP_152583193.1">
    <property type="nucleotide sequence ID" value="NZ_JAVJPO010000014.1"/>
</dbReference>
<gene>
    <name evidence="4" type="ORF">FK219_004280</name>
</gene>
<sequence length="614" mass="65097">MRFIIAIVFFVVAVVGVGLGVAQRTVLAPPESVTSTVQLDSAATVTVIDGSALNAYEGRQTLAISGGVVAPPETAADAEADPEADADAEDGEEQIAQTDRVVAAYGRTGDVLAWVGDARYTLVTFDEELGELVAQPVSGSEESVPDPYGSDLWYDDFTGEGELGITVNVPRDVSLLLASDGELPAPQEFSVTWPLDSSTPYSTWLILGGVGSLILGLIALLWALLHMRRQRGPRRKSSKTQKMPKVPRPSRYRPLSGRPSLGRPKGRRSASRIALVPGLLVTGLVLSACTPSASIVATPSPTPTEEPETPAVAASERQIDRIVSRIGETVARADEETDESLAATRLAGPALQFREAAYAVREEDSELGSLLSIPSRDVALALPQRLPDEGATWPRAIFAVVEDPSDETRPPQALMMIQDDPRSPYRVHYALTLEPQAVVPPLAPVGLGSPLLPADTPQLAVTPAEVAASYSQLLLRGEDAENFDLFAAEGDSLRTQIGVEAKRDRRSALPDTASIEFTNRVVEDADILSFVTNDGGAIMTAYLTETETVTPTQSGAAVNSSGAVEALSGSAQSTRGIIATYGLQILFFVPPLDSTEPVRVLGYTQGLVSAREVP</sequence>
<keyword evidence="2" id="KW-0472">Membrane</keyword>
<dbReference type="InterPro" id="IPR058407">
    <property type="entry name" value="DUF8094"/>
</dbReference>
<keyword evidence="2" id="KW-1133">Transmembrane helix</keyword>
<evidence type="ECO:0000313" key="4">
    <source>
        <dbReference type="EMBL" id="NHF62463.1"/>
    </source>
</evidence>
<reference evidence="4 5" key="2">
    <citation type="submission" date="2020-03" db="EMBL/GenBank/DDBJ databases">
        <title>Chryseoglobus sp. isolated from a deep-sea seamount.</title>
        <authorList>
            <person name="Zhang D.-C."/>
        </authorList>
    </citation>
    <scope>NUCLEOTIDE SEQUENCE [LARGE SCALE GENOMIC DNA]</scope>
    <source>
        <strain evidence="4 5">KN1116</strain>
    </source>
</reference>
<feature type="domain" description="DUF8094" evidence="3">
    <location>
        <begin position="313"/>
        <end position="611"/>
    </location>
</feature>
<keyword evidence="5" id="KW-1185">Reference proteome</keyword>
<evidence type="ECO:0000259" key="3">
    <source>
        <dbReference type="Pfam" id="PF26366"/>
    </source>
</evidence>
<keyword evidence="2" id="KW-0812">Transmembrane</keyword>
<protein>
    <recommendedName>
        <fullName evidence="3">DUF8094 domain-containing protein</fullName>
    </recommendedName>
</protein>
<name>A0A9E5MI90_9MICO</name>
<comment type="caution">
    <text evidence="4">The sequence shown here is derived from an EMBL/GenBank/DDBJ whole genome shotgun (WGS) entry which is preliminary data.</text>
</comment>
<feature type="region of interest" description="Disordered" evidence="1">
    <location>
        <begin position="232"/>
        <end position="269"/>
    </location>
</feature>
<evidence type="ECO:0000256" key="1">
    <source>
        <dbReference type="SAM" id="MobiDB-lite"/>
    </source>
</evidence>
<feature type="transmembrane region" description="Helical" evidence="2">
    <location>
        <begin position="204"/>
        <end position="225"/>
    </location>
</feature>
<proteinExistence type="predicted"/>
<organism evidence="4 5">
    <name type="scientific">Microcella pacifica</name>
    <dbReference type="NCBI Taxonomy" id="2591847"/>
    <lineage>
        <taxon>Bacteria</taxon>
        <taxon>Bacillati</taxon>
        <taxon>Actinomycetota</taxon>
        <taxon>Actinomycetes</taxon>
        <taxon>Micrococcales</taxon>
        <taxon>Microbacteriaceae</taxon>
        <taxon>Microcella</taxon>
    </lineage>
</organism>
<dbReference type="AlphaFoldDB" id="A0A9E5MI90"/>
<reference evidence="4 5" key="1">
    <citation type="submission" date="2019-06" db="EMBL/GenBank/DDBJ databases">
        <authorList>
            <person name="De-Chao Zhang Q."/>
        </authorList>
    </citation>
    <scope>NUCLEOTIDE SEQUENCE [LARGE SCALE GENOMIC DNA]</scope>
    <source>
        <strain evidence="4 5">KN1116</strain>
    </source>
</reference>
<feature type="compositionally biased region" description="Acidic residues" evidence="1">
    <location>
        <begin position="76"/>
        <end position="93"/>
    </location>
</feature>
<feature type="region of interest" description="Disordered" evidence="1">
    <location>
        <begin position="74"/>
        <end position="93"/>
    </location>
</feature>
<evidence type="ECO:0000256" key="2">
    <source>
        <dbReference type="SAM" id="Phobius"/>
    </source>
</evidence>
<dbReference type="Proteomes" id="UP000818266">
    <property type="component" value="Unassembled WGS sequence"/>
</dbReference>
<dbReference type="OrthoDB" id="3265533at2"/>
<accession>A0A9E5MI90</accession>
<dbReference type="Pfam" id="PF26366">
    <property type="entry name" value="DUF8094"/>
    <property type="match status" value="1"/>
</dbReference>